<keyword evidence="2" id="KW-0472">Membrane</keyword>
<evidence type="ECO:0008006" key="5">
    <source>
        <dbReference type="Google" id="ProtNLM"/>
    </source>
</evidence>
<organism evidence="3 4">
    <name type="scientific">Leptolyngbya foveolarum</name>
    <dbReference type="NCBI Taxonomy" id="47253"/>
    <lineage>
        <taxon>Bacteria</taxon>
        <taxon>Bacillati</taxon>
        <taxon>Cyanobacteriota</taxon>
        <taxon>Cyanophyceae</taxon>
        <taxon>Leptolyngbyales</taxon>
        <taxon>Leptolyngbyaceae</taxon>
        <taxon>Leptolyngbya group</taxon>
        <taxon>Leptolyngbya</taxon>
    </lineage>
</organism>
<evidence type="ECO:0000256" key="1">
    <source>
        <dbReference type="SAM" id="MobiDB-lite"/>
    </source>
</evidence>
<feature type="compositionally biased region" description="Low complexity" evidence="1">
    <location>
        <begin position="113"/>
        <end position="128"/>
    </location>
</feature>
<feature type="transmembrane region" description="Helical" evidence="2">
    <location>
        <begin position="40"/>
        <end position="66"/>
    </location>
</feature>
<dbReference type="EMBL" id="QBMC01000099">
    <property type="protein sequence ID" value="PZO15065.1"/>
    <property type="molecule type" value="Genomic_DNA"/>
</dbReference>
<feature type="compositionally biased region" description="Basic and acidic residues" evidence="1">
    <location>
        <begin position="137"/>
        <end position="151"/>
    </location>
</feature>
<keyword evidence="2" id="KW-0812">Transmembrane</keyword>
<protein>
    <recommendedName>
        <fullName evidence="5">DUF1049 domain-containing protein</fullName>
    </recommendedName>
</protein>
<gene>
    <name evidence="3" type="ORF">DCF25_14170</name>
</gene>
<reference evidence="4" key="1">
    <citation type="submission" date="2018-04" db="EMBL/GenBank/DDBJ databases">
        <authorList>
            <person name="Cornet L."/>
        </authorList>
    </citation>
    <scope>NUCLEOTIDE SEQUENCE [LARGE SCALE GENOMIC DNA]</scope>
</reference>
<accession>A0A2W4VZ46</accession>
<dbReference type="Proteomes" id="UP000249354">
    <property type="component" value="Unassembled WGS sequence"/>
</dbReference>
<dbReference type="AlphaFoldDB" id="A0A2W4VZ46"/>
<sequence length="151" mass="15639">MPRLIILLLTLISLTILTVQNLGADKAVSLVVLGTPLSSIPIGLLLLSAVGIGALTTLAIYGLIGLRRPVAGSTKSKYKPMGSRVPYPESSDSTTIPPSGSAFVTEPPVDRVSTPASSSSTAPNPATPGNVYSPFSRESDPTGKKKRPTLE</sequence>
<feature type="region of interest" description="Disordered" evidence="1">
    <location>
        <begin position="73"/>
        <end position="151"/>
    </location>
</feature>
<proteinExistence type="predicted"/>
<comment type="caution">
    <text evidence="3">The sequence shown here is derived from an EMBL/GenBank/DDBJ whole genome shotgun (WGS) entry which is preliminary data.</text>
</comment>
<evidence type="ECO:0000256" key="2">
    <source>
        <dbReference type="SAM" id="Phobius"/>
    </source>
</evidence>
<evidence type="ECO:0000313" key="4">
    <source>
        <dbReference type="Proteomes" id="UP000249354"/>
    </source>
</evidence>
<keyword evidence="2" id="KW-1133">Transmembrane helix</keyword>
<evidence type="ECO:0000313" key="3">
    <source>
        <dbReference type="EMBL" id="PZO15065.1"/>
    </source>
</evidence>
<name>A0A2W4VZ46_9CYAN</name>
<reference evidence="3 4" key="2">
    <citation type="submission" date="2018-06" db="EMBL/GenBank/DDBJ databases">
        <title>Metagenomic assembly of (sub)arctic Cyanobacteria and their associated microbiome from non-axenic cultures.</title>
        <authorList>
            <person name="Baurain D."/>
        </authorList>
    </citation>
    <scope>NUCLEOTIDE SEQUENCE [LARGE SCALE GENOMIC DNA]</scope>
    <source>
        <strain evidence="3">ULC129bin1</strain>
    </source>
</reference>